<sequence>MFLNRDTNPNEEDEVAESPRWSLPEFYALVEHFRKKSNKLKLLKTHGMSLSEAQEMLSQNLSAMSFSSGTNVREEVFQPIFMCKVVRKEKEKPDSMTEVLYRSLLTSSLSPVERLSRSQQRLFQCGIPPPTHTFPYEILTDHSKSLSPVPIPIEEKTQSANILHVLGISRIRPQHFIFQDKIAKYFLVNPEKQFMDLRDLEWRYYKGIVKWKHSALDSFIDIKHNDEKRFVQSREMPGVICPPILHGSLVIYPQVDYQKRM</sequence>
<dbReference type="InterPro" id="IPR040022">
    <property type="entry name" value="C9orf153-like"/>
</dbReference>
<gene>
    <name evidence="2" type="primary">CUNH9orf153</name>
    <name evidence="3 4" type="synonym">C1H9orf153</name>
</gene>
<dbReference type="Proteomes" id="UP001652641">
    <property type="component" value="Chromosome 1"/>
</dbReference>
<accession>A0A3Q7R343</accession>
<dbReference type="RefSeq" id="XP_025839963.1">
    <property type="nucleotide sequence ID" value="XM_025984178.1"/>
</dbReference>
<reference evidence="1 4" key="3">
    <citation type="submission" date="2025-05" db="UniProtKB">
        <authorList>
            <consortium name="RefSeq"/>
        </authorList>
    </citation>
    <scope>NUCLEOTIDE SEQUENCE [LARGE SCALE GENOMIC DNA]</scope>
    <source>
        <tissue evidence="4">Cell line</tissue>
    </source>
</reference>
<evidence type="ECO:0000313" key="4">
    <source>
        <dbReference type="RefSeq" id="XP_072619579.1"/>
    </source>
</evidence>
<evidence type="ECO:0000313" key="2">
    <source>
        <dbReference type="RefSeq" id="XP_025839963.1"/>
    </source>
</evidence>
<dbReference type="CTD" id="100342003"/>
<dbReference type="KEGG" id="vvp:112908672"/>
<dbReference type="AlphaFoldDB" id="A0A3Q7R343"/>
<dbReference type="Pfam" id="PF17673">
    <property type="entry name" value="DUF5532"/>
    <property type="match status" value="1"/>
</dbReference>
<organism evidence="1 2">
    <name type="scientific">Vulpes vulpes</name>
    <name type="common">Red fox</name>
    <dbReference type="NCBI Taxonomy" id="9627"/>
    <lineage>
        <taxon>Eukaryota</taxon>
        <taxon>Metazoa</taxon>
        <taxon>Chordata</taxon>
        <taxon>Craniata</taxon>
        <taxon>Vertebrata</taxon>
        <taxon>Euteleostomi</taxon>
        <taxon>Mammalia</taxon>
        <taxon>Eutheria</taxon>
        <taxon>Laurasiatheria</taxon>
        <taxon>Carnivora</taxon>
        <taxon>Caniformia</taxon>
        <taxon>Canidae</taxon>
        <taxon>Vulpes</taxon>
    </lineage>
</organism>
<dbReference type="OMA" id="DLEWRYY"/>
<dbReference type="RefSeq" id="XP_072619579.1">
    <property type="nucleotide sequence ID" value="XM_072763478.1"/>
</dbReference>
<reference evidence="2" key="2">
    <citation type="submission" date="2025-04" db="UniProtKB">
        <authorList>
            <consortium name="RefSeq"/>
        </authorList>
    </citation>
    <scope>IDENTIFICATION</scope>
    <source>
        <strain evidence="2">TameXAggressive cross</strain>
        <tissue evidence="2">Blood</tissue>
    </source>
</reference>
<evidence type="ECO:0000313" key="1">
    <source>
        <dbReference type="Proteomes" id="UP001652641"/>
    </source>
</evidence>
<protein>
    <submittedName>
        <fullName evidence="2 3">Uncharacterized protein C9orf153 homolog</fullName>
    </submittedName>
</protein>
<reference key="1">
    <citation type="submission" date="2019-01" db="UniProtKB">
        <authorList>
            <consortium name="RefSeq"/>
        </authorList>
    </citation>
    <scope>IDENTIFICATION</scope>
    <source>
        <tissue evidence="3">Cell line</tissue>
    </source>
</reference>
<evidence type="ECO:0000313" key="3">
    <source>
        <dbReference type="RefSeq" id="XP_072619575.1"/>
    </source>
</evidence>
<dbReference type="RefSeq" id="XP_072619575.1">
    <property type="nucleotide sequence ID" value="XM_072763474.1"/>
</dbReference>
<dbReference type="PANTHER" id="PTHR37353:SF1">
    <property type="entry name" value="RIKEN CDNA 4921517D22 GENE"/>
    <property type="match status" value="1"/>
</dbReference>
<keyword evidence="1" id="KW-1185">Reference proteome</keyword>
<proteinExistence type="predicted"/>
<dbReference type="PANTHER" id="PTHR37353">
    <property type="entry name" value="RIKEN CDNA 4921517D22 GENE"/>
    <property type="match status" value="1"/>
</dbReference>
<name>A0A3Q7R343_VULVU</name>